<accession>A0AAV4A202</accession>
<protein>
    <recommendedName>
        <fullName evidence="4">DDE Tnp4 domain-containing protein</fullName>
    </recommendedName>
</protein>
<dbReference type="Pfam" id="PF13359">
    <property type="entry name" value="DDE_Tnp_4"/>
    <property type="match status" value="1"/>
</dbReference>
<comment type="caution">
    <text evidence="5">The sequence shown here is derived from an EMBL/GenBank/DDBJ whole genome shotgun (WGS) entry which is preliminary data.</text>
</comment>
<keyword evidence="3" id="KW-0472">Membrane</keyword>
<dbReference type="GO" id="GO:0046872">
    <property type="term" value="F:metal ion binding"/>
    <property type="evidence" value="ECO:0007669"/>
    <property type="project" value="UniProtKB-KW"/>
</dbReference>
<dbReference type="Proteomes" id="UP000735302">
    <property type="component" value="Unassembled WGS sequence"/>
</dbReference>
<keyword evidence="2" id="KW-0479">Metal-binding</keyword>
<name>A0AAV4A202_9GAST</name>
<dbReference type="InterPro" id="IPR027806">
    <property type="entry name" value="HARBI1_dom"/>
</dbReference>
<gene>
    <name evidence="5" type="ORF">PoB_003175100</name>
</gene>
<evidence type="ECO:0000313" key="6">
    <source>
        <dbReference type="Proteomes" id="UP000735302"/>
    </source>
</evidence>
<organism evidence="5 6">
    <name type="scientific">Plakobranchus ocellatus</name>
    <dbReference type="NCBI Taxonomy" id="259542"/>
    <lineage>
        <taxon>Eukaryota</taxon>
        <taxon>Metazoa</taxon>
        <taxon>Spiralia</taxon>
        <taxon>Lophotrochozoa</taxon>
        <taxon>Mollusca</taxon>
        <taxon>Gastropoda</taxon>
        <taxon>Heterobranchia</taxon>
        <taxon>Euthyneura</taxon>
        <taxon>Panpulmonata</taxon>
        <taxon>Sacoglossa</taxon>
        <taxon>Placobranchoidea</taxon>
        <taxon>Plakobranchidae</taxon>
        <taxon>Plakobranchus</taxon>
    </lineage>
</organism>
<evidence type="ECO:0000256" key="1">
    <source>
        <dbReference type="ARBA" id="ARBA00001968"/>
    </source>
</evidence>
<keyword evidence="3" id="KW-0812">Transmembrane</keyword>
<keyword evidence="6" id="KW-1185">Reference proteome</keyword>
<proteinExistence type="predicted"/>
<reference evidence="5 6" key="1">
    <citation type="journal article" date="2021" name="Elife">
        <title>Chloroplast acquisition without the gene transfer in kleptoplastic sea slugs, Plakobranchus ocellatus.</title>
        <authorList>
            <person name="Maeda T."/>
            <person name="Takahashi S."/>
            <person name="Yoshida T."/>
            <person name="Shimamura S."/>
            <person name="Takaki Y."/>
            <person name="Nagai Y."/>
            <person name="Toyoda A."/>
            <person name="Suzuki Y."/>
            <person name="Arimoto A."/>
            <person name="Ishii H."/>
            <person name="Satoh N."/>
            <person name="Nishiyama T."/>
            <person name="Hasebe M."/>
            <person name="Maruyama T."/>
            <person name="Minagawa J."/>
            <person name="Obokata J."/>
            <person name="Shigenobu S."/>
        </authorList>
    </citation>
    <scope>NUCLEOTIDE SEQUENCE [LARGE SCALE GENOMIC DNA]</scope>
</reference>
<sequence>MQETCVLIWTLLQPQFLPKPDAELWAKTADGYFSKSDFPNCIGSIDADEAFALLPNLMKPFARRQLTTQKRVFNYGLSRARRQIECTFGILSYTWRIMKSIDTDVLPAIDSVKAICVLHIFLLAKEPNRIQVASDSEKDNWRTTGDTSARFTGSRNSTQLQFDRHCATTLILQKAVYRDSSKLVCTRSRAISRNIPYRLFFIFIIIIIIIIIIDMCTHTASVVVFDATPLHLPASFPCNVRLDTTSISFPCASSNKTAVKMSHLKNKNKLKNKIVTFGVQFTCDFFPQCVNNVSIAVSTICFIVQSRPCSDTFN</sequence>
<evidence type="ECO:0000313" key="5">
    <source>
        <dbReference type="EMBL" id="GFO05246.1"/>
    </source>
</evidence>
<feature type="transmembrane region" description="Helical" evidence="3">
    <location>
        <begin position="195"/>
        <end position="213"/>
    </location>
</feature>
<evidence type="ECO:0000256" key="2">
    <source>
        <dbReference type="ARBA" id="ARBA00022723"/>
    </source>
</evidence>
<keyword evidence="3" id="KW-1133">Transmembrane helix</keyword>
<dbReference type="EMBL" id="BLXT01003747">
    <property type="protein sequence ID" value="GFO05246.1"/>
    <property type="molecule type" value="Genomic_DNA"/>
</dbReference>
<evidence type="ECO:0000259" key="4">
    <source>
        <dbReference type="Pfam" id="PF13359"/>
    </source>
</evidence>
<dbReference type="AlphaFoldDB" id="A0AAV4A202"/>
<feature type="domain" description="DDE Tnp4" evidence="4">
    <location>
        <begin position="45"/>
        <end position="119"/>
    </location>
</feature>
<comment type="cofactor">
    <cofactor evidence="1">
        <name>a divalent metal cation</name>
        <dbReference type="ChEBI" id="CHEBI:60240"/>
    </cofactor>
</comment>
<evidence type="ECO:0000256" key="3">
    <source>
        <dbReference type="SAM" id="Phobius"/>
    </source>
</evidence>